<keyword evidence="3" id="KW-1185">Reference proteome</keyword>
<feature type="chain" id="PRO_5025647604" evidence="1">
    <location>
        <begin position="22"/>
        <end position="147"/>
    </location>
</feature>
<feature type="signal peptide" evidence="1">
    <location>
        <begin position="1"/>
        <end position="21"/>
    </location>
</feature>
<sequence>MYSLRTIFLPLLLAAPSLIAADCFNIEGVTFTDITQGGANRANSLEWRVRDSNQQELCTVERSPDSAGKADCAAEGSSLEWTYDSGSFNATATYCPGGGKKCVTAGFNGSGDVDPWATCRRGCRMCNPQNTPQCDCGGCNGARDACQ</sequence>
<dbReference type="Proteomes" id="UP000799778">
    <property type="component" value="Unassembled WGS sequence"/>
</dbReference>
<dbReference type="AlphaFoldDB" id="A0A6A5X761"/>
<accession>A0A6A5X761</accession>
<gene>
    <name evidence="2" type="ORF">BU24DRAFT_91548</name>
</gene>
<keyword evidence="1" id="KW-0732">Signal</keyword>
<dbReference type="RefSeq" id="XP_033377108.1">
    <property type="nucleotide sequence ID" value="XM_033534798.1"/>
</dbReference>
<organism evidence="2 3">
    <name type="scientific">Aaosphaeria arxii CBS 175.79</name>
    <dbReference type="NCBI Taxonomy" id="1450172"/>
    <lineage>
        <taxon>Eukaryota</taxon>
        <taxon>Fungi</taxon>
        <taxon>Dikarya</taxon>
        <taxon>Ascomycota</taxon>
        <taxon>Pezizomycotina</taxon>
        <taxon>Dothideomycetes</taxon>
        <taxon>Pleosporomycetidae</taxon>
        <taxon>Pleosporales</taxon>
        <taxon>Pleosporales incertae sedis</taxon>
        <taxon>Aaosphaeria</taxon>
    </lineage>
</organism>
<dbReference type="EMBL" id="ML978081">
    <property type="protein sequence ID" value="KAF2008769.1"/>
    <property type="molecule type" value="Genomic_DNA"/>
</dbReference>
<proteinExistence type="predicted"/>
<evidence type="ECO:0000313" key="2">
    <source>
        <dbReference type="EMBL" id="KAF2008769.1"/>
    </source>
</evidence>
<dbReference type="GeneID" id="54292195"/>
<reference evidence="2" key="1">
    <citation type="journal article" date="2020" name="Stud. Mycol.">
        <title>101 Dothideomycetes genomes: a test case for predicting lifestyles and emergence of pathogens.</title>
        <authorList>
            <person name="Haridas S."/>
            <person name="Albert R."/>
            <person name="Binder M."/>
            <person name="Bloem J."/>
            <person name="Labutti K."/>
            <person name="Salamov A."/>
            <person name="Andreopoulos B."/>
            <person name="Baker S."/>
            <person name="Barry K."/>
            <person name="Bills G."/>
            <person name="Bluhm B."/>
            <person name="Cannon C."/>
            <person name="Castanera R."/>
            <person name="Culley D."/>
            <person name="Daum C."/>
            <person name="Ezra D."/>
            <person name="Gonzalez J."/>
            <person name="Henrissat B."/>
            <person name="Kuo A."/>
            <person name="Liang C."/>
            <person name="Lipzen A."/>
            <person name="Lutzoni F."/>
            <person name="Magnuson J."/>
            <person name="Mondo S."/>
            <person name="Nolan M."/>
            <person name="Ohm R."/>
            <person name="Pangilinan J."/>
            <person name="Park H.-J."/>
            <person name="Ramirez L."/>
            <person name="Alfaro M."/>
            <person name="Sun H."/>
            <person name="Tritt A."/>
            <person name="Yoshinaga Y."/>
            <person name="Zwiers L.-H."/>
            <person name="Turgeon B."/>
            <person name="Goodwin S."/>
            <person name="Spatafora J."/>
            <person name="Crous P."/>
            <person name="Grigoriev I."/>
        </authorList>
    </citation>
    <scope>NUCLEOTIDE SEQUENCE</scope>
    <source>
        <strain evidence="2">CBS 175.79</strain>
    </source>
</reference>
<protein>
    <submittedName>
        <fullName evidence="2">Uncharacterized protein</fullName>
    </submittedName>
</protein>
<name>A0A6A5X761_9PLEO</name>
<evidence type="ECO:0000313" key="3">
    <source>
        <dbReference type="Proteomes" id="UP000799778"/>
    </source>
</evidence>
<evidence type="ECO:0000256" key="1">
    <source>
        <dbReference type="SAM" id="SignalP"/>
    </source>
</evidence>